<name>A0A2P6R668_ROSCH</name>
<keyword evidence="4" id="KW-1185">Reference proteome</keyword>
<dbReference type="Gramene" id="PRQ41921">
    <property type="protein sequence ID" value="PRQ41921"/>
    <property type="gene ID" value="RchiOBHm_Chr3g0452001"/>
</dbReference>
<organism evidence="3 4">
    <name type="scientific">Rosa chinensis</name>
    <name type="common">China rose</name>
    <dbReference type="NCBI Taxonomy" id="74649"/>
    <lineage>
        <taxon>Eukaryota</taxon>
        <taxon>Viridiplantae</taxon>
        <taxon>Streptophyta</taxon>
        <taxon>Embryophyta</taxon>
        <taxon>Tracheophyta</taxon>
        <taxon>Spermatophyta</taxon>
        <taxon>Magnoliopsida</taxon>
        <taxon>eudicotyledons</taxon>
        <taxon>Gunneridae</taxon>
        <taxon>Pentapetalae</taxon>
        <taxon>rosids</taxon>
        <taxon>fabids</taxon>
        <taxon>Rosales</taxon>
        <taxon>Rosaceae</taxon>
        <taxon>Rosoideae</taxon>
        <taxon>Rosoideae incertae sedis</taxon>
        <taxon>Rosa</taxon>
    </lineage>
</organism>
<dbReference type="EMBL" id="PDCK01000041">
    <property type="protein sequence ID" value="PRQ41921.1"/>
    <property type="molecule type" value="Genomic_DNA"/>
</dbReference>
<dbReference type="OMA" id="SYSTHIN"/>
<dbReference type="STRING" id="74649.A0A2P6R668"/>
<evidence type="ECO:0000256" key="1">
    <source>
        <dbReference type="SAM" id="MobiDB-lite"/>
    </source>
</evidence>
<accession>A0A2P6R668</accession>
<evidence type="ECO:0000313" key="3">
    <source>
        <dbReference type="EMBL" id="PRQ41921.1"/>
    </source>
</evidence>
<gene>
    <name evidence="3" type="ORF">RchiOBHm_Chr3g0452001</name>
</gene>
<dbReference type="GO" id="GO:0009507">
    <property type="term" value="C:chloroplast"/>
    <property type="evidence" value="ECO:0007669"/>
    <property type="project" value="TreeGrafter"/>
</dbReference>
<evidence type="ECO:0000256" key="2">
    <source>
        <dbReference type="SAM" id="Phobius"/>
    </source>
</evidence>
<evidence type="ECO:0000313" key="4">
    <source>
        <dbReference type="Proteomes" id="UP000238479"/>
    </source>
</evidence>
<dbReference type="InterPro" id="IPR010903">
    <property type="entry name" value="DUF1517"/>
</dbReference>
<keyword evidence="2" id="KW-0812">Transmembrane</keyword>
<dbReference type="Pfam" id="PF07466">
    <property type="entry name" value="DUF1517"/>
    <property type="match status" value="1"/>
</dbReference>
<dbReference type="PANTHER" id="PTHR33975:SF10">
    <property type="match status" value="1"/>
</dbReference>
<feature type="region of interest" description="Disordered" evidence="1">
    <location>
        <begin position="179"/>
        <end position="251"/>
    </location>
</feature>
<sequence>MAASALLGANSLISLKQNSPIPFSRLRSLPTKPLQFTYFTTATLKTQPFSSSSPKYDLKLKCSSENNHFTSDDASQSEVNPTQDPLETIANEILSNVLKGLNTPAVENPPFDAIFNETFSNALKGLKTPKENPNPLEAIFNETLASALKVLKTPAMAAVLLSLLLTFNSNSSWAASGGRVGGSSFSSRSSSSSSSGSSSYSSSSSSYRSSSSSPSYSDTSSSSSPSYSYTSSSSSPSYSSYSTPSSSSSSSTTSMSEAVISLCIILLILVLLAICVSSVGEGAGAGAGLAAYSSVAATLNVVKLQVGLLGTARALQKDLDRIAETANTSTRKGLSYVLTEATVALLRHPDYWISSYSSVTPNHNMEDAEKCFNKISIEERAKFDEETLVNVNNQKRKSSTSKADDGFQNEYIVVTLLVAIEGRHKLPTINGSADLKEALKSLGSIPSKNILAAEVLWTPQEENDTLSEEELIEDYPLLKRL</sequence>
<dbReference type="PANTHER" id="PTHR33975">
    <property type="entry name" value="MYELIN-ASSOCIATED OLIGODENDROCYTE BASIC PROTEIN"/>
    <property type="match status" value="1"/>
</dbReference>
<feature type="compositionally biased region" description="Low complexity" evidence="1">
    <location>
        <begin position="183"/>
        <end position="251"/>
    </location>
</feature>
<reference evidence="3 4" key="1">
    <citation type="journal article" date="2018" name="Nat. Genet.">
        <title>The Rosa genome provides new insights in the design of modern roses.</title>
        <authorList>
            <person name="Bendahmane M."/>
        </authorList>
    </citation>
    <scope>NUCLEOTIDE SEQUENCE [LARGE SCALE GENOMIC DNA]</scope>
    <source>
        <strain evidence="4">cv. Old Blush</strain>
    </source>
</reference>
<dbReference type="Proteomes" id="UP000238479">
    <property type="component" value="Chromosome 3"/>
</dbReference>
<dbReference type="InterPro" id="IPR053023">
    <property type="entry name" value="FLAP_modulator"/>
</dbReference>
<dbReference type="AlphaFoldDB" id="A0A2P6R668"/>
<keyword evidence="2" id="KW-1133">Transmembrane helix</keyword>
<comment type="caution">
    <text evidence="3">The sequence shown here is derived from an EMBL/GenBank/DDBJ whole genome shotgun (WGS) entry which is preliminary data.</text>
</comment>
<protein>
    <submittedName>
        <fullName evidence="3">Uncharacterized protein</fullName>
    </submittedName>
</protein>
<keyword evidence="2" id="KW-0472">Membrane</keyword>
<proteinExistence type="predicted"/>
<feature type="transmembrane region" description="Helical" evidence="2">
    <location>
        <begin position="258"/>
        <end position="279"/>
    </location>
</feature>
<dbReference type="OrthoDB" id="542507at2759"/>